<evidence type="ECO:0000313" key="9">
    <source>
        <dbReference type="Proteomes" id="UP000779574"/>
    </source>
</evidence>
<dbReference type="PANTHER" id="PTHR10778">
    <property type="entry name" value="SOLUTE CARRIER FAMILY 35 MEMBER B"/>
    <property type="match status" value="1"/>
</dbReference>
<feature type="transmembrane region" description="Helical" evidence="7">
    <location>
        <begin position="411"/>
        <end position="430"/>
    </location>
</feature>
<evidence type="ECO:0000256" key="3">
    <source>
        <dbReference type="ARBA" id="ARBA00022597"/>
    </source>
</evidence>
<dbReference type="Proteomes" id="UP000779574">
    <property type="component" value="Unassembled WGS sequence"/>
</dbReference>
<feature type="transmembrane region" description="Helical" evidence="7">
    <location>
        <begin position="238"/>
        <end position="257"/>
    </location>
</feature>
<dbReference type="AlphaFoldDB" id="A0A9P8IW44"/>
<evidence type="ECO:0000256" key="7">
    <source>
        <dbReference type="SAM" id="Phobius"/>
    </source>
</evidence>
<name>A0A9P8IW44_AURME</name>
<reference evidence="8" key="2">
    <citation type="submission" date="2021-08" db="EMBL/GenBank/DDBJ databases">
        <authorList>
            <person name="Gostincar C."/>
            <person name="Sun X."/>
            <person name="Song Z."/>
            <person name="Gunde-Cimerman N."/>
        </authorList>
    </citation>
    <scope>NUCLEOTIDE SEQUENCE</scope>
    <source>
        <strain evidence="8">EXF-9911</strain>
    </source>
</reference>
<dbReference type="OrthoDB" id="999962at2759"/>
<feature type="non-terminal residue" evidence="8">
    <location>
        <position position="453"/>
    </location>
</feature>
<comment type="caution">
    <text evidence="8">The sequence shown here is derived from an EMBL/GenBank/DDBJ whole genome shotgun (WGS) entry which is preliminary data.</text>
</comment>
<dbReference type="GO" id="GO:0005462">
    <property type="term" value="F:UDP-N-acetylglucosamine transmembrane transporter activity"/>
    <property type="evidence" value="ECO:0007669"/>
    <property type="project" value="TreeGrafter"/>
</dbReference>
<reference evidence="8" key="1">
    <citation type="journal article" date="2021" name="J Fungi (Basel)">
        <title>Virulence traits and population genomics of the black yeast Aureobasidium melanogenum.</title>
        <authorList>
            <person name="Cernosa A."/>
            <person name="Sun X."/>
            <person name="Gostincar C."/>
            <person name="Fang C."/>
            <person name="Gunde-Cimerman N."/>
            <person name="Song Z."/>
        </authorList>
    </citation>
    <scope>NUCLEOTIDE SEQUENCE</scope>
    <source>
        <strain evidence="8">EXF-9911</strain>
    </source>
</reference>
<feature type="transmembrane region" description="Helical" evidence="7">
    <location>
        <begin position="277"/>
        <end position="296"/>
    </location>
</feature>
<evidence type="ECO:0000256" key="5">
    <source>
        <dbReference type="ARBA" id="ARBA00022989"/>
    </source>
</evidence>
<keyword evidence="4 7" id="KW-0812">Transmembrane</keyword>
<dbReference type="PANTHER" id="PTHR10778:SF4">
    <property type="entry name" value="NUCLEOTIDE SUGAR TRANSPORTER SLC35B4"/>
    <property type="match status" value="1"/>
</dbReference>
<dbReference type="InterPro" id="IPR013657">
    <property type="entry name" value="SCL35B1-4/HUT1"/>
</dbReference>
<feature type="transmembrane region" description="Helical" evidence="7">
    <location>
        <begin position="308"/>
        <end position="327"/>
    </location>
</feature>
<keyword evidence="5 7" id="KW-1133">Transmembrane helix</keyword>
<dbReference type="Pfam" id="PF08449">
    <property type="entry name" value="UAA"/>
    <property type="match status" value="1"/>
</dbReference>
<dbReference type="NCBIfam" id="TIGR00803">
    <property type="entry name" value="nst"/>
    <property type="match status" value="1"/>
</dbReference>
<feature type="transmembrane region" description="Helical" evidence="7">
    <location>
        <begin position="115"/>
        <end position="138"/>
    </location>
</feature>
<accession>A0A9P8IW44</accession>
<gene>
    <name evidence="8" type="ORF">KCU76_g19079</name>
</gene>
<feature type="transmembrane region" description="Helical" evidence="7">
    <location>
        <begin position="150"/>
        <end position="168"/>
    </location>
</feature>
<evidence type="ECO:0000256" key="6">
    <source>
        <dbReference type="ARBA" id="ARBA00023136"/>
    </source>
</evidence>
<evidence type="ECO:0000256" key="2">
    <source>
        <dbReference type="ARBA" id="ARBA00022448"/>
    </source>
</evidence>
<keyword evidence="3" id="KW-0762">Sugar transport</keyword>
<organism evidence="8 9">
    <name type="scientific">Aureobasidium melanogenum</name>
    <name type="common">Aureobasidium pullulans var. melanogenum</name>
    <dbReference type="NCBI Taxonomy" id="46634"/>
    <lineage>
        <taxon>Eukaryota</taxon>
        <taxon>Fungi</taxon>
        <taxon>Dikarya</taxon>
        <taxon>Ascomycota</taxon>
        <taxon>Pezizomycotina</taxon>
        <taxon>Dothideomycetes</taxon>
        <taxon>Dothideomycetidae</taxon>
        <taxon>Dothideales</taxon>
        <taxon>Saccotheciaceae</taxon>
        <taxon>Aureobasidium</taxon>
    </lineage>
</organism>
<dbReference type="GO" id="GO:0005789">
    <property type="term" value="C:endoplasmic reticulum membrane"/>
    <property type="evidence" value="ECO:0007669"/>
    <property type="project" value="TreeGrafter"/>
</dbReference>
<protein>
    <submittedName>
        <fullName evidence="8">UAA transporter</fullName>
    </submittedName>
</protein>
<feature type="transmembrane region" description="Helical" evidence="7">
    <location>
        <begin position="188"/>
        <end position="217"/>
    </location>
</feature>
<keyword evidence="2" id="KW-0813">Transport</keyword>
<sequence>MSHEQSHDTPLLTTTVASDLAEISSLREQIFANARALFSDRANMEILVTTAEWPESGYYGARLVDMSTHVLLLGRLYAPSVPEALGQLLQATCDGIRDAFVLSHYRSLACTHHNMASIVLASLNTVGLIFGGCCSNVFTLEKIIKTEADSGLLITLSQFIFTALAASFSQITPTLTLRSPSVPMRKWAYIALMFFAVNMLNNWAFAFNISVPVHIILRSFGSVTTMLAGALQGKRYTWLQVGSVVILTLGVLASAFADADSKGKSVEASSTDLSSGLLILLAAQILSAYMGVYVQDTYATHGSHWRENLFYSHFLSLPLFLPLAGTLQRQYAALSATPPLSIPNSLPVLQRANLPSGILYLLLNSLTQLACITGVNLLSAQASAVTVTIVLNVRKLVSFVASTILFGHSLSGMMCLGAGLVFGAGALYGWETSYRIPQQKKQNAKKKEDGKTQ</sequence>
<keyword evidence="6 7" id="KW-0472">Membrane</keyword>
<evidence type="ECO:0000313" key="8">
    <source>
        <dbReference type="EMBL" id="KAG9662614.1"/>
    </source>
</evidence>
<comment type="subcellular location">
    <subcellularLocation>
        <location evidence="1">Endomembrane system</location>
        <topology evidence="1">Multi-pass membrane protein</topology>
    </subcellularLocation>
</comment>
<proteinExistence type="predicted"/>
<dbReference type="GO" id="GO:0000139">
    <property type="term" value="C:Golgi membrane"/>
    <property type="evidence" value="ECO:0007669"/>
    <property type="project" value="TreeGrafter"/>
</dbReference>
<evidence type="ECO:0000256" key="4">
    <source>
        <dbReference type="ARBA" id="ARBA00022692"/>
    </source>
</evidence>
<dbReference type="EMBL" id="JAHFXF010001829">
    <property type="protein sequence ID" value="KAG9662614.1"/>
    <property type="molecule type" value="Genomic_DNA"/>
</dbReference>
<dbReference type="GO" id="GO:0005464">
    <property type="term" value="F:UDP-xylose transmembrane transporter activity"/>
    <property type="evidence" value="ECO:0007669"/>
    <property type="project" value="TreeGrafter"/>
</dbReference>
<evidence type="ECO:0000256" key="1">
    <source>
        <dbReference type="ARBA" id="ARBA00004127"/>
    </source>
</evidence>